<name>A0ABV4BIK5_9CLOT</name>
<accession>A0ABV4BIK5</accession>
<keyword evidence="2" id="KW-1185">Reference proteome</keyword>
<sequence>MPINFMDVLNPENVTTYITNLPPQNLLGAALFPASKQMGIDITLIKGAKNKAVALKPSAFDVAVRVRALRASVDEKTKEMPFFKESVVIKERDRQNLLLAMQANNQQMRDLILNNIYGDISTLVDGADIQAERMRMQLLSDGKIYISTDDADISLDFEIPTGHQQVLLGTAKWNDFDNADIVGDIERWVNTIETDQGVTPSILVMTKATFNLIKQNKAIKLDINKDGTTIMTDAIITAYLQNKLGVSVAIENGKYFAEDGTTQLPYYPDNKITLIPKGTLGSTHYGTTPEEADLMSGASANVSIVRNGIAVTTVKKTDPVQIQTKVSQICMPSFEHSDEVFIATVA</sequence>
<dbReference type="EMBL" id="JBGEWD010000001">
    <property type="protein sequence ID" value="MEY7998611.1"/>
    <property type="molecule type" value="Genomic_DNA"/>
</dbReference>
<dbReference type="Pfam" id="PF03864">
    <property type="entry name" value="Phage_cap_E"/>
    <property type="match status" value="1"/>
</dbReference>
<protein>
    <submittedName>
        <fullName evidence="1">Major capsid protein</fullName>
    </submittedName>
</protein>
<gene>
    <name evidence="1" type="ORF">AB8U03_00095</name>
</gene>
<comment type="caution">
    <text evidence="1">The sequence shown here is derived from an EMBL/GenBank/DDBJ whole genome shotgun (WGS) entry which is preliminary data.</text>
</comment>
<dbReference type="InterPro" id="IPR053738">
    <property type="entry name" value="Lambda_capsid_assembly"/>
</dbReference>
<dbReference type="Proteomes" id="UP001564657">
    <property type="component" value="Unassembled WGS sequence"/>
</dbReference>
<evidence type="ECO:0000313" key="1">
    <source>
        <dbReference type="EMBL" id="MEY7998611.1"/>
    </source>
</evidence>
<proteinExistence type="predicted"/>
<evidence type="ECO:0000313" key="2">
    <source>
        <dbReference type="Proteomes" id="UP001564657"/>
    </source>
</evidence>
<organism evidence="1 2">
    <name type="scientific">Clostridium moutaii</name>
    <dbReference type="NCBI Taxonomy" id="3240932"/>
    <lineage>
        <taxon>Bacteria</taxon>
        <taxon>Bacillati</taxon>
        <taxon>Bacillota</taxon>
        <taxon>Clostridia</taxon>
        <taxon>Eubacteriales</taxon>
        <taxon>Clostridiaceae</taxon>
        <taxon>Clostridium</taxon>
    </lineage>
</organism>
<reference evidence="1 2" key="1">
    <citation type="submission" date="2024-08" db="EMBL/GenBank/DDBJ databases">
        <title>Clostridium lapicellarii sp. nov., and Clostridium renhuaiense sp. nov., two species isolated from the mud in a fermentation cellar used for producing sauce-flavour Chinese liquors.</title>
        <authorList>
            <person name="Yang F."/>
            <person name="Wang H."/>
            <person name="Chen L.Q."/>
            <person name="Zhou N."/>
            <person name="Lu J.J."/>
            <person name="Pu X.X."/>
            <person name="Wan B."/>
            <person name="Wang L."/>
            <person name="Liu S.J."/>
        </authorList>
    </citation>
    <scope>NUCLEOTIDE SEQUENCE [LARGE SCALE GENOMIC DNA]</scope>
    <source>
        <strain evidence="1 2">MT-5</strain>
    </source>
</reference>
<dbReference type="Gene3D" id="3.90.1690.10">
    <property type="entry name" value="phage-related protein like domain"/>
    <property type="match status" value="1"/>
</dbReference>
<dbReference type="InterPro" id="IPR005564">
    <property type="entry name" value="Major_capsid_GpE"/>
</dbReference>